<dbReference type="Pfam" id="PF02775">
    <property type="entry name" value="TPP_enzyme_C"/>
    <property type="match status" value="1"/>
</dbReference>
<accession>A0ABT1R5K3</accession>
<dbReference type="InterPro" id="IPR000399">
    <property type="entry name" value="TPP-bd_CS"/>
</dbReference>
<dbReference type="InterPro" id="IPR011766">
    <property type="entry name" value="TPP_enzyme_TPP-bd"/>
</dbReference>
<dbReference type="SUPFAM" id="SSF52467">
    <property type="entry name" value="DHS-like NAD/FAD-binding domain"/>
    <property type="match status" value="1"/>
</dbReference>
<keyword evidence="11" id="KW-1185">Reference proteome</keyword>
<dbReference type="PROSITE" id="PS00187">
    <property type="entry name" value="TPP_ENZYMES"/>
    <property type="match status" value="1"/>
</dbReference>
<dbReference type="Pfam" id="PF00205">
    <property type="entry name" value="TPP_enzyme_M"/>
    <property type="match status" value="1"/>
</dbReference>
<comment type="cofactor">
    <cofactor evidence="1">
        <name>Mg(2+)</name>
        <dbReference type="ChEBI" id="CHEBI:18420"/>
    </cofactor>
</comment>
<keyword evidence="4" id="KW-0479">Metal-binding</keyword>
<name>A0ABT1R5K3_9HYPH</name>
<evidence type="ECO:0000259" key="8">
    <source>
        <dbReference type="Pfam" id="PF02775"/>
    </source>
</evidence>
<evidence type="ECO:0000256" key="3">
    <source>
        <dbReference type="ARBA" id="ARBA00007812"/>
    </source>
</evidence>
<dbReference type="RefSeq" id="WP_256116730.1">
    <property type="nucleotide sequence ID" value="NZ_WHSB02000003.1"/>
</dbReference>
<evidence type="ECO:0000313" key="10">
    <source>
        <dbReference type="EMBL" id="MCQ4630462.1"/>
    </source>
</evidence>
<comment type="similarity">
    <text evidence="3 6">Belongs to the TPP enzyme family.</text>
</comment>
<dbReference type="SUPFAM" id="SSF52518">
    <property type="entry name" value="Thiamin diphosphate-binding fold (THDP-binding)"/>
    <property type="match status" value="2"/>
</dbReference>
<dbReference type="PANTHER" id="PTHR18968">
    <property type="entry name" value="THIAMINE PYROPHOSPHATE ENZYMES"/>
    <property type="match status" value="1"/>
</dbReference>
<dbReference type="InterPro" id="IPR045229">
    <property type="entry name" value="TPP_enz"/>
</dbReference>
<dbReference type="InterPro" id="IPR012001">
    <property type="entry name" value="Thiamin_PyroP_enz_TPP-bd_dom"/>
</dbReference>
<feature type="domain" description="Thiamine pyrophosphate enzyme central" evidence="7">
    <location>
        <begin position="206"/>
        <end position="341"/>
    </location>
</feature>
<dbReference type="InterPro" id="IPR029061">
    <property type="entry name" value="THDP-binding"/>
</dbReference>
<reference evidence="10" key="1">
    <citation type="submission" date="2021-07" db="EMBL/GenBank/DDBJ databases">
        <title>Shinella sp. nov., a novel member of the genus Shinella from water.</title>
        <authorList>
            <person name="Deng Y."/>
        </authorList>
    </citation>
    <scope>NUCLEOTIDE SEQUENCE</scope>
    <source>
        <strain evidence="10">CPCC 100929</strain>
    </source>
</reference>
<evidence type="ECO:0000256" key="6">
    <source>
        <dbReference type="RuleBase" id="RU362132"/>
    </source>
</evidence>
<dbReference type="InterPro" id="IPR012000">
    <property type="entry name" value="Thiamin_PyroP_enz_cen_dom"/>
</dbReference>
<keyword evidence="5 6" id="KW-0786">Thiamine pyrophosphate</keyword>
<dbReference type="Gene3D" id="3.40.50.970">
    <property type="match status" value="2"/>
</dbReference>
<evidence type="ECO:0000256" key="2">
    <source>
        <dbReference type="ARBA" id="ARBA00001964"/>
    </source>
</evidence>
<evidence type="ECO:0000256" key="5">
    <source>
        <dbReference type="ARBA" id="ARBA00023052"/>
    </source>
</evidence>
<feature type="domain" description="Thiamine pyrophosphate enzyme N-terminal TPP-binding" evidence="9">
    <location>
        <begin position="14"/>
        <end position="124"/>
    </location>
</feature>
<dbReference type="Proteomes" id="UP000996601">
    <property type="component" value="Unassembled WGS sequence"/>
</dbReference>
<dbReference type="EMBL" id="WHSB02000003">
    <property type="protein sequence ID" value="MCQ4630462.1"/>
    <property type="molecule type" value="Genomic_DNA"/>
</dbReference>
<dbReference type="Pfam" id="PF02776">
    <property type="entry name" value="TPP_enzyme_N"/>
    <property type="match status" value="1"/>
</dbReference>
<feature type="domain" description="Thiamine pyrophosphate enzyme TPP-binding" evidence="8">
    <location>
        <begin position="402"/>
        <end position="552"/>
    </location>
</feature>
<comment type="cofactor">
    <cofactor evidence="2">
        <name>thiamine diphosphate</name>
        <dbReference type="ChEBI" id="CHEBI:58937"/>
    </cofactor>
</comment>
<dbReference type="PANTHER" id="PTHR18968:SF166">
    <property type="entry name" value="2-HYDROXYACYL-COA LYASE 2"/>
    <property type="match status" value="1"/>
</dbReference>
<evidence type="ECO:0000259" key="7">
    <source>
        <dbReference type="Pfam" id="PF00205"/>
    </source>
</evidence>
<proteinExistence type="inferred from homology"/>
<evidence type="ECO:0000256" key="4">
    <source>
        <dbReference type="ARBA" id="ARBA00022723"/>
    </source>
</evidence>
<dbReference type="InterPro" id="IPR029035">
    <property type="entry name" value="DHS-like_NAD/FAD-binding_dom"/>
</dbReference>
<dbReference type="CDD" id="cd00568">
    <property type="entry name" value="TPP_enzymes"/>
    <property type="match status" value="1"/>
</dbReference>
<evidence type="ECO:0000313" key="11">
    <source>
        <dbReference type="Proteomes" id="UP000996601"/>
    </source>
</evidence>
<protein>
    <submittedName>
        <fullName evidence="10">Thiamine pyrophosphate-binding protein</fullName>
    </submittedName>
</protein>
<dbReference type="CDD" id="cd07035">
    <property type="entry name" value="TPP_PYR_POX_like"/>
    <property type="match status" value="1"/>
</dbReference>
<evidence type="ECO:0000256" key="1">
    <source>
        <dbReference type="ARBA" id="ARBA00001946"/>
    </source>
</evidence>
<organism evidence="10 11">
    <name type="scientific">Shinella lacus</name>
    <dbReference type="NCBI Taxonomy" id="2654216"/>
    <lineage>
        <taxon>Bacteria</taxon>
        <taxon>Pseudomonadati</taxon>
        <taxon>Pseudomonadota</taxon>
        <taxon>Alphaproteobacteria</taxon>
        <taxon>Hyphomicrobiales</taxon>
        <taxon>Rhizobiaceae</taxon>
        <taxon>Shinella</taxon>
    </lineage>
</organism>
<dbReference type="Gene3D" id="3.40.50.1220">
    <property type="entry name" value="TPP-binding domain"/>
    <property type="match status" value="1"/>
</dbReference>
<evidence type="ECO:0000259" key="9">
    <source>
        <dbReference type="Pfam" id="PF02776"/>
    </source>
</evidence>
<comment type="caution">
    <text evidence="10">The sequence shown here is derived from an EMBL/GenBank/DDBJ whole genome shotgun (WGS) entry which is preliminary data.</text>
</comment>
<gene>
    <name evidence="10" type="ORF">GB927_010465</name>
</gene>
<sequence length="568" mass="61403">MTIAERQIEASTTSGAELIASTLKGYGVTHVFFMESVLRQTLIRLEELGVRRVLAHSEAAAVYMADGYARIARRPGVCLAQSVGAANLAAACQDPFLGKSPVLALTGKKAPHAQHRNAYQEIDHRLMFEAVTKFNATVETFEQLPRLLRQALREAMSGSPGPAHLDIAGGFAGELIETATGVSNVIIDAPFTHYPTHRPGADVDSIARAARLVTAAKRPVILAGGGARLSDAGAAIRRLAEQHAIPVATSLNAKDIIRGDHPFSVGVIGTYSRWTANRTVHEADLVILVGTQTSDQVTANWTIPAVGTPVIQIDIDPRELGRNYPNTVSICGDARTSIEQLTEVLQEPVQRQAWTEHWRALNKAWDEAYDGPCTSDAMPIKPERLCREITEALPENGILVSDTGYAGIWTGALVDLKHESQNYIRAAGSLGWGFPASLGAKCAAPDRPVLCFTGDGGFWYHMSELETARRCGINTVTVINNNSGFGQCIDAIHRNYGSRPGHPTDLYEFRNTDFARIAENLGCIGMRVTDPSDLQECLSQAFAAERPVVIDVVTDQAARAPAPWFPAN</sequence>